<dbReference type="Proteomes" id="UP001148629">
    <property type="component" value="Unassembled WGS sequence"/>
</dbReference>
<accession>A0ACC1S0T1</accession>
<sequence>MPINEPFITRRSYALVSIALCCLLLPPLTLLSASSLISDPATIRSTLLIAAIHLKWRTGGMQSFEPTFLHHQVDAIQTVNNWISKRRPKLLSSIIRQTATLCFIEFCLGRIASAQAHLKGMVSLLNCQIQDLHKPDQGVLPRKSRDDEELNDRYFLLLLTLSNRYKSRLSDSIHSDDSQSATPQEQVSHLDALYAAEMKCDAAMKLELLCMMPFFCQPLLSGAHWCWIDGAETIRDLRELTHSLDQIQSKVNVSRAETEFAMACANGVASHLHMRYIESHISSVFNPKAVGSRRSSGRKRRAAGLDTTWCGLYAATSLYLHDVLGIGLPEDPDCHRHTMYTLKRSLCNHLDVLVNGTSATEHLLFWQIFLGAVSVQRISRQDMPWLTNDGPSWMDFFSHAIWTWSRASGIIEWRDARAILESIAWPFAHAEEDAARDIWNSARFTC</sequence>
<evidence type="ECO:0000313" key="1">
    <source>
        <dbReference type="EMBL" id="KAJ3529593.1"/>
    </source>
</evidence>
<keyword evidence="2" id="KW-1185">Reference proteome</keyword>
<evidence type="ECO:0000313" key="2">
    <source>
        <dbReference type="Proteomes" id="UP001148629"/>
    </source>
</evidence>
<reference evidence="1" key="1">
    <citation type="submission" date="2022-08" db="EMBL/GenBank/DDBJ databases">
        <title>Genome Sequence of Fusarium decemcellulare.</title>
        <authorList>
            <person name="Buettner E."/>
        </authorList>
    </citation>
    <scope>NUCLEOTIDE SEQUENCE</scope>
    <source>
        <strain evidence="1">Babe19</strain>
    </source>
</reference>
<organism evidence="1 2">
    <name type="scientific">Fusarium decemcellulare</name>
    <dbReference type="NCBI Taxonomy" id="57161"/>
    <lineage>
        <taxon>Eukaryota</taxon>
        <taxon>Fungi</taxon>
        <taxon>Dikarya</taxon>
        <taxon>Ascomycota</taxon>
        <taxon>Pezizomycotina</taxon>
        <taxon>Sordariomycetes</taxon>
        <taxon>Hypocreomycetidae</taxon>
        <taxon>Hypocreales</taxon>
        <taxon>Nectriaceae</taxon>
        <taxon>Fusarium</taxon>
        <taxon>Fusarium decemcellulare species complex</taxon>
    </lineage>
</organism>
<protein>
    <submittedName>
        <fullName evidence="1">Uncharacterized protein</fullName>
    </submittedName>
</protein>
<proteinExistence type="predicted"/>
<dbReference type="EMBL" id="JANRMS010001271">
    <property type="protein sequence ID" value="KAJ3529593.1"/>
    <property type="molecule type" value="Genomic_DNA"/>
</dbReference>
<gene>
    <name evidence="1" type="ORF">NM208_g9687</name>
</gene>
<comment type="caution">
    <text evidence="1">The sequence shown here is derived from an EMBL/GenBank/DDBJ whole genome shotgun (WGS) entry which is preliminary data.</text>
</comment>
<name>A0ACC1S0T1_9HYPO</name>